<dbReference type="EMBL" id="JADBEF010000001">
    <property type="protein sequence ID" value="MBE1557619.1"/>
    <property type="molecule type" value="Genomic_DNA"/>
</dbReference>
<keyword evidence="3" id="KW-1185">Reference proteome</keyword>
<sequence>MAVEQQASLGVVDGAVLGQAGRQVDQLPDAAVDPAKPGVAISEGLGQRQVRARVGP</sequence>
<protein>
    <submittedName>
        <fullName evidence="2">Uncharacterized protein</fullName>
    </submittedName>
</protein>
<evidence type="ECO:0000313" key="2">
    <source>
        <dbReference type="EMBL" id="MBE1557619.1"/>
    </source>
</evidence>
<organism evidence="2 3">
    <name type="scientific">Nonomuraea africana</name>
    <dbReference type="NCBI Taxonomy" id="46171"/>
    <lineage>
        <taxon>Bacteria</taxon>
        <taxon>Bacillati</taxon>
        <taxon>Actinomycetota</taxon>
        <taxon>Actinomycetes</taxon>
        <taxon>Streptosporangiales</taxon>
        <taxon>Streptosporangiaceae</taxon>
        <taxon>Nonomuraea</taxon>
    </lineage>
</organism>
<evidence type="ECO:0000313" key="3">
    <source>
        <dbReference type="Proteomes" id="UP000661607"/>
    </source>
</evidence>
<proteinExistence type="predicted"/>
<evidence type="ECO:0000256" key="1">
    <source>
        <dbReference type="SAM" id="MobiDB-lite"/>
    </source>
</evidence>
<dbReference type="RefSeq" id="WP_192773195.1">
    <property type="nucleotide sequence ID" value="NZ_BAAASY010000019.1"/>
</dbReference>
<dbReference type="Proteomes" id="UP000661607">
    <property type="component" value="Unassembled WGS sequence"/>
</dbReference>
<gene>
    <name evidence="2" type="ORF">H4W81_000398</name>
</gene>
<feature type="region of interest" description="Disordered" evidence="1">
    <location>
        <begin position="35"/>
        <end position="56"/>
    </location>
</feature>
<reference evidence="2 3" key="1">
    <citation type="submission" date="2020-10" db="EMBL/GenBank/DDBJ databases">
        <title>Sequencing the genomes of 1000 actinobacteria strains.</title>
        <authorList>
            <person name="Klenk H.-P."/>
        </authorList>
    </citation>
    <scope>NUCLEOTIDE SEQUENCE [LARGE SCALE GENOMIC DNA]</scope>
    <source>
        <strain evidence="2 3">DSM 43748</strain>
    </source>
</reference>
<accession>A0ABR9K6J0</accession>
<name>A0ABR9K6J0_9ACTN</name>
<comment type="caution">
    <text evidence="2">The sequence shown here is derived from an EMBL/GenBank/DDBJ whole genome shotgun (WGS) entry which is preliminary data.</text>
</comment>